<dbReference type="InterPro" id="IPR037079">
    <property type="entry name" value="AF2212/PG0164-like_sf"/>
</dbReference>
<dbReference type="InterPro" id="IPR015018">
    <property type="entry name" value="DUF1905"/>
</dbReference>
<organism evidence="1 2">
    <name type="scientific">Candidatus Defluviibacterium haderslevense</name>
    <dbReference type="NCBI Taxonomy" id="2981993"/>
    <lineage>
        <taxon>Bacteria</taxon>
        <taxon>Pseudomonadati</taxon>
        <taxon>Bacteroidota</taxon>
        <taxon>Saprospiria</taxon>
        <taxon>Saprospirales</taxon>
        <taxon>Saprospiraceae</taxon>
        <taxon>Candidatus Defluviibacterium</taxon>
    </lineage>
</organism>
<dbReference type="Proteomes" id="UP000808349">
    <property type="component" value="Unassembled WGS sequence"/>
</dbReference>
<dbReference type="SUPFAM" id="SSF141694">
    <property type="entry name" value="AF2212/PG0164-like"/>
    <property type="match status" value="1"/>
</dbReference>
<protein>
    <submittedName>
        <fullName evidence="1">DUF1905 domain-containing protein</fullName>
    </submittedName>
</protein>
<reference evidence="1 2" key="1">
    <citation type="submission" date="2020-10" db="EMBL/GenBank/DDBJ databases">
        <title>Connecting structure to function with the recovery of over 1000 high-quality activated sludge metagenome-assembled genomes encoding full-length rRNA genes using long-read sequencing.</title>
        <authorList>
            <person name="Singleton C.M."/>
            <person name="Petriglieri F."/>
            <person name="Kristensen J.M."/>
            <person name="Kirkegaard R.H."/>
            <person name="Michaelsen T.Y."/>
            <person name="Andersen M.H."/>
            <person name="Karst S.M."/>
            <person name="Dueholm M.S."/>
            <person name="Nielsen P.H."/>
            <person name="Albertsen M."/>
        </authorList>
    </citation>
    <scope>NUCLEOTIDE SEQUENCE [LARGE SCALE GENOMIC DNA]</scope>
    <source>
        <strain evidence="1">Ribe_18-Q3-R11-54_BAT3C.373</strain>
    </source>
</reference>
<dbReference type="AlphaFoldDB" id="A0A9D7XG10"/>
<dbReference type="EMBL" id="JADKFW010000004">
    <property type="protein sequence ID" value="MBK9716427.1"/>
    <property type="molecule type" value="Genomic_DNA"/>
</dbReference>
<accession>A0A9D7XG10</accession>
<dbReference type="Pfam" id="PF13376">
    <property type="entry name" value="OmdA"/>
    <property type="match status" value="1"/>
</dbReference>
<gene>
    <name evidence="1" type="ORF">IPO85_02680</name>
</gene>
<dbReference type="Pfam" id="PF08922">
    <property type="entry name" value="DUF1905"/>
    <property type="match status" value="1"/>
</dbReference>
<dbReference type="Gene3D" id="2.40.30.100">
    <property type="entry name" value="AF2212/PG0164-like"/>
    <property type="match status" value="1"/>
</dbReference>
<evidence type="ECO:0000313" key="2">
    <source>
        <dbReference type="Proteomes" id="UP000808349"/>
    </source>
</evidence>
<name>A0A9D7XG10_9BACT</name>
<evidence type="ECO:0000313" key="1">
    <source>
        <dbReference type="EMBL" id="MBK9716427.1"/>
    </source>
</evidence>
<comment type="caution">
    <text evidence="1">The sequence shown here is derived from an EMBL/GenBank/DDBJ whole genome shotgun (WGS) entry which is preliminary data.</text>
</comment>
<sequence length="165" mass="19312">MRFTLKKFGKQGEKTGWTYIEFSEEFIQSLNPGIRKTFRVKGKIDAYEFNGLNLLPMGSGIFIMPINQTVRRRIKKKESDTVEIEINLDLTSFELDKDFVEYLETEKIAFKFFNTLTRSHQNYFSKWISSAKSPITKANRISETIIALSKKQNYSEMIRSKKQAN</sequence>
<proteinExistence type="predicted"/>